<dbReference type="PROSITE" id="PS01180">
    <property type="entry name" value="CUB"/>
    <property type="match status" value="2"/>
</dbReference>
<dbReference type="SUPFAM" id="SSF57196">
    <property type="entry name" value="EGF/Laminin"/>
    <property type="match status" value="4"/>
</dbReference>
<dbReference type="InterPro" id="IPR018097">
    <property type="entry name" value="EGF_Ca-bd_CS"/>
</dbReference>
<dbReference type="PROSITE" id="PS01248">
    <property type="entry name" value="EGF_LAM_1"/>
    <property type="match status" value="3"/>
</dbReference>
<evidence type="ECO:0000256" key="3">
    <source>
        <dbReference type="ARBA" id="ARBA00022536"/>
    </source>
</evidence>
<feature type="disulfide bond" evidence="14">
    <location>
        <begin position="1018"/>
        <end position="1032"/>
    </location>
</feature>
<dbReference type="SMART" id="SM00612">
    <property type="entry name" value="Kelch"/>
    <property type="match status" value="5"/>
</dbReference>
<proteinExistence type="predicted"/>
<dbReference type="InterPro" id="IPR006652">
    <property type="entry name" value="Kelch_1"/>
</dbReference>
<feature type="domain" description="CUB" evidence="17">
    <location>
        <begin position="27"/>
        <end position="130"/>
    </location>
</feature>
<dbReference type="CDD" id="cd00041">
    <property type="entry name" value="CUB"/>
    <property type="match status" value="1"/>
</dbReference>
<dbReference type="SMART" id="SM00181">
    <property type="entry name" value="EGF"/>
    <property type="match status" value="10"/>
</dbReference>
<comment type="caution">
    <text evidence="13">Lacks conserved residue(s) required for the propagation of feature annotation.</text>
</comment>
<keyword evidence="6" id="KW-0677">Repeat</keyword>
<sequence length="2564" mass="280370">MAALYMWYGLVLSVLTCLSICSTEAKCRGRTVLTDPQGSIKSGPDICEWLIKGPHPNVAITITLTELHIKCSYEFLYIYDGDSYLSPLIASIRGITLPSPIVAHSGKVLINLYHDQDFNFHRFTLNYTIENCTNGCSGQGSCVNGYCQCNKLYLGKDCDLHACPSRCLSAEGHGKCNFSQGYCECNPGFIGESCSLSTMTDADSNKWFNISSTSLVFTPRIAHSVLYVERSDTLLAFGGYNLSTVFDDLLRFDFKSSTWTVISPGAIHPSGRFSHSANLYGDSMVLFGGESQNGSLHNDLWLHDITHDRWTELTVNDTTKPPPVTEHTATVVDDKLYIFGGRTTNEGFSSAMYWYSLVDKNGWTKVSYKRGNQDHLRRLGHSALYYPNMSSIIVFGGVVPEGPKTSVHSNKLLAFQVDLEVWSELAITSESGEVPKGRSFHSSVLVGDYLIIYGGNIAEQQCYENKPFFYHLKCQKWISQEKIATLSPQSSNPQQGRFSHGAVLRRGNVMLVTGGFSGLPLGDVLGYKLPVEVAANNSDGRHCGDKSVTSCKNDPLCGLCSSSSQCVSQSGNCSGDLSLTLCQGQCAVFTECSSCLLFGGGNCGWCVQDSRCYPTASPSGACETPTSATSHSLRGWWSDSGQFLTSVNHCQTMDFPPGITVVENEAIVNDNLPDHVRIASLSEVKVKVGDRGRTQLTGFVYPFKYLSVPFKGYALSLELSTVVKSEAKLWLSTDEREANIELVASCKISGGFCQEQARRFNNKDLFPSPSENKKYFIKAEVVTYISSIHQTMLSIKWNRSSTSYTAEDGNCVWGTKSNLLGCYRLGIIMDQKIDNCSNPCVSGNQGSQCPTCEQHTSCKNCFADFRCGWCGNDYDPRIGRCFPGDFNSPSNGLCSTLFPTNGSTVWSYSECPDVDECKLGIAECHHNATCINAPESFSCICNRGYTGNGSFACNKTCFHDCGIHGKCASDYTCDCDLGWLGENCSIDCGCHGHSDCSQGIGICDSCQDNTDGDFCQLCKPGYFGNATASEGCKPCQCNGHGDPSKNLCNVSTGQCFCMDFTLGPHCSMCEPGLQGDPKDGGLCFHECSPRSILINITEGYISTKGGKGVSSKSAASCLWLISALHSTNHEVVYGPSPPPVGTRGNITLTLKDIQINCLTDHVDVYDGLPPYLLEGLSPVKSFQKIGSFCGFNATNLKHVTAKLGNMVVVIKANLSSGALSKGFSAKFSVNKCPGHCEGNQRCAASLHGEQCVCLEGWTGPRCDQSICPNNCSFSKGQGQCKLSLESCVCSRGFVGQDCSQVTTAGTGVWETLSSVTDLNLTCSHLARMGHTMVEAPGSLIVFGGYSLAHGLLSDILSFNLTTSVWSCLTPDQGLGSLPTARFLHSAVFYKDSLLIYGGQMENGTADQSLFQFNTSTLQWSKLNSQGPKVAGHSATLAGKEMVIIGGYDRLLGFSETTYKYNVETRHWSTLPSHGPSPKGLYGHSAVYYAGKRMILVFGGYRFRIDSVSPSDALYSLDMDSNTWHLLQALPSNEPQPKYFHTATIVNDTMVVFGGRSNSSDQLFSHQLLLYNIHCNYWYLFPDQSLLGNKPGGLVAASALSVGDKVYSFGGFNGQTLATLSRFTLPSDLCQSVMSKEKCIAIKICSWCEVFNVTQGENITVPTNQSACHLTGSAVPDICQSEVNVTSVSFHNGSDCIVPFKRSCGSFHSCSSCLATFSLSPLQHQCKWCAGCPRNGKCIHQTENCDISCRFAMSNSSSCVENNCKATSCSECKKRGACMWTPQLRWTAELILSLSSTPYGFAWNCFTTNINAGSLVISIKSPPDKCPQLCTTHTTCASCLSSKGGDAGWNYCVWSETLGQCFSPSYLPIVCLAGRCGQIIGGSPHGCLDSCAKREWCSTCLKSSNCGWCAEKGTSGRGQCLQGGLQGPFSETCDANNGTSVALHIWASTLCPLEDECRNGRHQCDLTTQVCVDTPESYKCECKEGYSDAARAGTCEPVCSKGCEHGLCVFPEKCVCHFGYTSMNCSIKCHCNNHGQCANETLLDVCHNCTNHTVGRSCEFCEPLYVGNAKNNGTCSSCYNVCNKRADVCMNLTMLEYGLRRNLSFELTEVKNWLGHGPISIVHDKECLCRNNSIGVQCRSCSRGFFELSGGSCSSCLCNGHADFCDNKTGTCKCQNNTEEDCSRSPGGKECYENQCVKCKSQFMGSPLNNQQCYRKMIVSSEFVIGLKTDLTDESDGKALPYGQAIMYAVYPRFTNVDIRLTIDVFVGEIDVYVANENDEFTVLFNHTTGHHQVNVKGLSNIVSRKKRNAEGDGFGDEAVVDRETASSVNLNTFVTYNDHHRALIVQGVRKRLVLTFPYNDHILRDTRFYMVFIGRDMSGTKGLVYFKQDISQIDLFVFFSVFFSSFFLVVSVSVFAWKMKQYHTRRRVIEHRVHQLETMRSRPFATYSFLHQTNKPQPCSWRIKRDTAALLLHDPSKVKQHPLKLVEVRRRPLLAPVSQEPTNDGRASVTTVIFQLPGNECSDVQLLLGSSLTLPRNQYFVGGSEHFSSNARQAATRRTVTFTS</sequence>
<dbReference type="PRINTS" id="PR00011">
    <property type="entry name" value="EGFLAMININ"/>
</dbReference>
<dbReference type="FunFam" id="2.10.25.10:FF:000191">
    <property type="entry name" value="Multiple epidermal growth factor-like domains 8"/>
    <property type="match status" value="1"/>
</dbReference>
<reference evidence="20" key="1">
    <citation type="journal article" date="2023" name="G3 (Bethesda)">
        <title>Whole genome assembly and annotation of the endangered Caribbean coral Acropora cervicornis.</title>
        <authorList>
            <person name="Selwyn J.D."/>
            <person name="Vollmer S.V."/>
        </authorList>
    </citation>
    <scope>NUCLEOTIDE SEQUENCE</scope>
    <source>
        <strain evidence="20">K2</strain>
    </source>
</reference>
<dbReference type="Pfam" id="PF12947">
    <property type="entry name" value="EGF_3"/>
    <property type="match status" value="1"/>
</dbReference>
<dbReference type="GO" id="GO:0005509">
    <property type="term" value="F:calcium ion binding"/>
    <property type="evidence" value="ECO:0007669"/>
    <property type="project" value="InterPro"/>
</dbReference>
<evidence type="ECO:0000259" key="17">
    <source>
        <dbReference type="PROSITE" id="PS01180"/>
    </source>
</evidence>
<evidence type="ECO:0000313" key="21">
    <source>
        <dbReference type="Proteomes" id="UP001249851"/>
    </source>
</evidence>
<feature type="domain" description="CUB" evidence="17">
    <location>
        <begin position="1087"/>
        <end position="1230"/>
    </location>
</feature>
<dbReference type="PROSITE" id="PS00010">
    <property type="entry name" value="ASX_HYDROXYL"/>
    <property type="match status" value="2"/>
</dbReference>
<evidence type="ECO:0000256" key="11">
    <source>
        <dbReference type="ARBA" id="ARBA00023180"/>
    </source>
</evidence>
<feature type="domain" description="Laminin EGF-like" evidence="19">
    <location>
        <begin position="1035"/>
        <end position="1089"/>
    </location>
</feature>
<keyword evidence="3 13" id="KW-0245">EGF-like domain</keyword>
<evidence type="ECO:0000256" key="1">
    <source>
        <dbReference type="ARBA" id="ARBA00004479"/>
    </source>
</evidence>
<dbReference type="InterPro" id="IPR015915">
    <property type="entry name" value="Kelch-typ_b-propeller"/>
</dbReference>
<keyword evidence="11" id="KW-0325">Glycoprotein</keyword>
<feature type="disulfide bond" evidence="14">
    <location>
        <begin position="1006"/>
        <end position="1015"/>
    </location>
</feature>
<dbReference type="SUPFAM" id="SSF117281">
    <property type="entry name" value="Kelch motif"/>
    <property type="match status" value="3"/>
</dbReference>
<dbReference type="Gene3D" id="2.60.120.290">
    <property type="entry name" value="Spermadhesin, CUB domain"/>
    <property type="match status" value="2"/>
</dbReference>
<dbReference type="GO" id="GO:0048731">
    <property type="term" value="P:system development"/>
    <property type="evidence" value="ECO:0007669"/>
    <property type="project" value="UniProtKB-ARBA"/>
</dbReference>
<evidence type="ECO:0000256" key="7">
    <source>
        <dbReference type="ARBA" id="ARBA00022837"/>
    </source>
</evidence>
<comment type="subcellular location">
    <subcellularLocation>
        <location evidence="1">Membrane</location>
        <topology evidence="1">Single-pass type I membrane protein</topology>
    </subcellularLocation>
</comment>
<evidence type="ECO:0000256" key="14">
    <source>
        <dbReference type="PROSITE-ProRule" id="PRU00460"/>
    </source>
</evidence>
<dbReference type="InterPro" id="IPR001881">
    <property type="entry name" value="EGF-like_Ca-bd_dom"/>
</dbReference>
<dbReference type="Pfam" id="PF00431">
    <property type="entry name" value="CUB"/>
    <property type="match status" value="1"/>
</dbReference>
<dbReference type="SMART" id="SM00423">
    <property type="entry name" value="PSI"/>
    <property type="match status" value="5"/>
</dbReference>
<keyword evidence="8 15" id="KW-1133">Transmembrane helix</keyword>
<evidence type="ECO:0000256" key="10">
    <source>
        <dbReference type="ARBA" id="ARBA00023157"/>
    </source>
</evidence>
<dbReference type="PANTHER" id="PTHR46093">
    <property type="entry name" value="ACYL-COA-BINDING DOMAIN-CONTAINING PROTEIN 5"/>
    <property type="match status" value="1"/>
</dbReference>
<feature type="disulfide bond" evidence="13">
    <location>
        <begin position="1232"/>
        <end position="1242"/>
    </location>
</feature>
<feature type="domain" description="EGF-like" evidence="18">
    <location>
        <begin position="1952"/>
        <end position="1995"/>
    </location>
</feature>
<feature type="domain" description="Laminin EGF-like" evidence="19">
    <location>
        <begin position="988"/>
        <end position="1034"/>
    </location>
</feature>
<dbReference type="PROSITE" id="PS00022">
    <property type="entry name" value="EGF_1"/>
    <property type="match status" value="3"/>
</dbReference>
<dbReference type="Pfam" id="PF24973">
    <property type="entry name" value="EGF_LMN_ATRN"/>
    <property type="match status" value="3"/>
</dbReference>
<feature type="disulfide bond" evidence="13">
    <location>
        <begin position="185"/>
        <end position="194"/>
    </location>
</feature>
<evidence type="ECO:0000256" key="8">
    <source>
        <dbReference type="ARBA" id="ARBA00022989"/>
    </source>
</evidence>
<keyword evidence="2" id="KW-0880">Kelch repeat</keyword>
<evidence type="ECO:0000256" key="6">
    <source>
        <dbReference type="ARBA" id="ARBA00022737"/>
    </source>
</evidence>
<dbReference type="FunFam" id="2.10.25.10:FF:000202">
    <property type="entry name" value="Multiple epidermal growth factor-like domains 8"/>
    <property type="match status" value="1"/>
</dbReference>
<evidence type="ECO:0000256" key="9">
    <source>
        <dbReference type="ARBA" id="ARBA00023136"/>
    </source>
</evidence>
<gene>
    <name evidence="20" type="ORF">P5673_001017</name>
</gene>
<dbReference type="Gene3D" id="2.10.25.10">
    <property type="entry name" value="Laminin"/>
    <property type="match status" value="7"/>
</dbReference>
<feature type="disulfide bond" evidence="14">
    <location>
        <begin position="1057"/>
        <end position="1066"/>
    </location>
</feature>
<dbReference type="Pfam" id="PF24981">
    <property type="entry name" value="Beta-prop_ATRN-LZTR1"/>
    <property type="match status" value="2"/>
</dbReference>
<dbReference type="PANTHER" id="PTHR46093:SF16">
    <property type="entry name" value="MULTIPLE EGF-LIKE-DOMAINS 8"/>
    <property type="match status" value="1"/>
</dbReference>
<feature type="signal peptide" evidence="16">
    <location>
        <begin position="1"/>
        <end position="25"/>
    </location>
</feature>
<dbReference type="Pfam" id="PF00053">
    <property type="entry name" value="EGF_laminin"/>
    <property type="match status" value="1"/>
</dbReference>
<evidence type="ECO:0000256" key="12">
    <source>
        <dbReference type="ARBA" id="ARBA00023292"/>
    </source>
</evidence>
<organism evidence="20 21">
    <name type="scientific">Acropora cervicornis</name>
    <name type="common">Staghorn coral</name>
    <dbReference type="NCBI Taxonomy" id="6130"/>
    <lineage>
        <taxon>Eukaryota</taxon>
        <taxon>Metazoa</taxon>
        <taxon>Cnidaria</taxon>
        <taxon>Anthozoa</taxon>
        <taxon>Hexacorallia</taxon>
        <taxon>Scleractinia</taxon>
        <taxon>Astrocoeniina</taxon>
        <taxon>Acroporidae</taxon>
        <taxon>Acropora</taxon>
    </lineage>
</organism>
<dbReference type="Pfam" id="PF07645">
    <property type="entry name" value="EGF_CA"/>
    <property type="match status" value="1"/>
</dbReference>
<dbReference type="GO" id="GO:0048513">
    <property type="term" value="P:animal organ development"/>
    <property type="evidence" value="ECO:0007669"/>
    <property type="project" value="UniProtKB-ARBA"/>
</dbReference>
<evidence type="ECO:0000256" key="13">
    <source>
        <dbReference type="PROSITE-ProRule" id="PRU00076"/>
    </source>
</evidence>
<feature type="domain" description="EGF-like" evidence="18">
    <location>
        <begin position="913"/>
        <end position="954"/>
    </location>
</feature>
<dbReference type="SMART" id="SM00180">
    <property type="entry name" value="EGF_Lam"/>
    <property type="match status" value="3"/>
</dbReference>
<evidence type="ECO:0000256" key="4">
    <source>
        <dbReference type="ARBA" id="ARBA00022692"/>
    </source>
</evidence>
<comment type="caution">
    <text evidence="20">The sequence shown here is derived from an EMBL/GenBank/DDBJ whole genome shotgun (WGS) entry which is preliminary data.</text>
</comment>
<dbReference type="InterPro" id="IPR035914">
    <property type="entry name" value="Sperma_CUB_dom_sf"/>
</dbReference>
<name>A0AAD9R5R8_ACRCE</name>
<dbReference type="PROSITE" id="PS01187">
    <property type="entry name" value="EGF_CA"/>
    <property type="match status" value="1"/>
</dbReference>
<keyword evidence="12 14" id="KW-0424">Laminin EGF-like domain</keyword>
<dbReference type="GO" id="GO:0016020">
    <property type="term" value="C:membrane"/>
    <property type="evidence" value="ECO:0007669"/>
    <property type="project" value="UniProtKB-SubCell"/>
</dbReference>
<dbReference type="Proteomes" id="UP001249851">
    <property type="component" value="Unassembled WGS sequence"/>
</dbReference>
<dbReference type="InterPro" id="IPR056863">
    <property type="entry name" value="LMN_ATRN_NET-like_EGF"/>
</dbReference>
<dbReference type="SUPFAM" id="SSF49854">
    <property type="entry name" value="Spermadhesin, CUB domain"/>
    <property type="match status" value="2"/>
</dbReference>
<dbReference type="PROSITE" id="PS50026">
    <property type="entry name" value="EGF_3"/>
    <property type="match status" value="4"/>
</dbReference>
<dbReference type="PROSITE" id="PS50027">
    <property type="entry name" value="EGF_LAM_2"/>
    <property type="match status" value="2"/>
</dbReference>
<feature type="domain" description="EGF-like" evidence="18">
    <location>
        <begin position="159"/>
        <end position="195"/>
    </location>
</feature>
<feature type="transmembrane region" description="Helical" evidence="15">
    <location>
        <begin position="2395"/>
        <end position="2417"/>
    </location>
</feature>
<feature type="disulfide bond" evidence="13">
    <location>
        <begin position="1253"/>
        <end position="1262"/>
    </location>
</feature>
<evidence type="ECO:0000256" key="5">
    <source>
        <dbReference type="ARBA" id="ARBA00022729"/>
    </source>
</evidence>
<dbReference type="SMART" id="SM00179">
    <property type="entry name" value="EGF_CA"/>
    <property type="match status" value="2"/>
</dbReference>
<dbReference type="CDD" id="cd00054">
    <property type="entry name" value="EGF_CA"/>
    <property type="match status" value="1"/>
</dbReference>
<dbReference type="Gene3D" id="2.120.10.80">
    <property type="entry name" value="Kelch-type beta propeller"/>
    <property type="match status" value="4"/>
</dbReference>
<dbReference type="SMART" id="SM00042">
    <property type="entry name" value="CUB"/>
    <property type="match status" value="1"/>
</dbReference>
<dbReference type="CDD" id="cd00055">
    <property type="entry name" value="EGF_Lam"/>
    <property type="match status" value="3"/>
</dbReference>
<dbReference type="InterPro" id="IPR056737">
    <property type="entry name" value="Beta-prop_ATRN-MKLN-like"/>
</dbReference>
<dbReference type="InterPro" id="IPR000152">
    <property type="entry name" value="EGF-type_Asp/Asn_hydroxyl_site"/>
</dbReference>
<dbReference type="PROSITE" id="PS01186">
    <property type="entry name" value="EGF_2"/>
    <property type="match status" value="4"/>
</dbReference>
<dbReference type="InterPro" id="IPR000859">
    <property type="entry name" value="CUB_dom"/>
</dbReference>
<keyword evidence="7" id="KW-0106">Calcium</keyword>
<keyword evidence="5 16" id="KW-0732">Signal</keyword>
<evidence type="ECO:0000313" key="20">
    <source>
        <dbReference type="EMBL" id="KAK2573368.1"/>
    </source>
</evidence>
<keyword evidence="21" id="KW-1185">Reference proteome</keyword>
<evidence type="ECO:0000259" key="18">
    <source>
        <dbReference type="PROSITE" id="PS50026"/>
    </source>
</evidence>
<keyword evidence="4 15" id="KW-0812">Transmembrane</keyword>
<dbReference type="InterPro" id="IPR002049">
    <property type="entry name" value="LE_dom"/>
</dbReference>
<dbReference type="InterPro" id="IPR049883">
    <property type="entry name" value="NOTCH1_EGF-like"/>
</dbReference>
<keyword evidence="9 15" id="KW-0472">Membrane</keyword>
<feature type="chain" id="PRO_5042197017" evidence="16">
    <location>
        <begin position="26"/>
        <end position="2564"/>
    </location>
</feature>
<dbReference type="InterPro" id="IPR016201">
    <property type="entry name" value="PSI"/>
</dbReference>
<accession>A0AAD9R5R8</accession>
<evidence type="ECO:0000256" key="15">
    <source>
        <dbReference type="SAM" id="Phobius"/>
    </source>
</evidence>
<evidence type="ECO:0000259" key="19">
    <source>
        <dbReference type="PROSITE" id="PS50027"/>
    </source>
</evidence>
<dbReference type="EMBL" id="JARQWQ010000002">
    <property type="protein sequence ID" value="KAK2573368.1"/>
    <property type="molecule type" value="Genomic_DNA"/>
</dbReference>
<dbReference type="InterPro" id="IPR000742">
    <property type="entry name" value="EGF"/>
</dbReference>
<evidence type="ECO:0000256" key="16">
    <source>
        <dbReference type="SAM" id="SignalP"/>
    </source>
</evidence>
<protein>
    <submittedName>
        <fullName evidence="20">Multiple epidermal growth factor-like domains protein 8</fullName>
    </submittedName>
</protein>
<reference evidence="20" key="2">
    <citation type="journal article" date="2023" name="Science">
        <title>Genomic signatures of disease resistance in endangered staghorn corals.</title>
        <authorList>
            <person name="Vollmer S.V."/>
            <person name="Selwyn J.D."/>
            <person name="Despard B.A."/>
            <person name="Roesel C.L."/>
        </authorList>
    </citation>
    <scope>NUCLEOTIDE SEQUENCE</scope>
    <source>
        <strain evidence="20">K2</strain>
    </source>
</reference>
<keyword evidence="10 13" id="KW-1015">Disulfide bond</keyword>
<dbReference type="InterPro" id="IPR024731">
    <property type="entry name" value="NELL2-like_EGF"/>
</dbReference>
<feature type="domain" description="EGF-like" evidence="18">
    <location>
        <begin position="1228"/>
        <end position="1263"/>
    </location>
</feature>
<evidence type="ECO:0000256" key="2">
    <source>
        <dbReference type="ARBA" id="ARBA00022441"/>
    </source>
</evidence>